<feature type="compositionally biased region" description="Polar residues" evidence="1">
    <location>
        <begin position="1943"/>
        <end position="2006"/>
    </location>
</feature>
<evidence type="ECO:0000313" key="2">
    <source>
        <dbReference type="EMBL" id="KAG6437199.1"/>
    </source>
</evidence>
<reference evidence="2" key="2">
    <citation type="submission" date="2020-08" db="EMBL/GenBank/DDBJ databases">
        <title>Plant Genome Project.</title>
        <authorList>
            <person name="Zhang R.-G."/>
        </authorList>
    </citation>
    <scope>NUCLEOTIDE SEQUENCE</scope>
    <source>
        <strain evidence="2">Huo1</strain>
        <tissue evidence="2">Leaf</tissue>
    </source>
</reference>
<name>A0A8X8YT23_SALSN</name>
<accession>A0A8X8YT23</accession>
<evidence type="ECO:0000256" key="1">
    <source>
        <dbReference type="SAM" id="MobiDB-lite"/>
    </source>
</evidence>
<feature type="compositionally biased region" description="Basic and acidic residues" evidence="1">
    <location>
        <begin position="1841"/>
        <end position="1858"/>
    </location>
</feature>
<feature type="compositionally biased region" description="Pro residues" evidence="1">
    <location>
        <begin position="1931"/>
        <end position="1942"/>
    </location>
</feature>
<reference evidence="2" key="1">
    <citation type="submission" date="2018-01" db="EMBL/GenBank/DDBJ databases">
        <authorList>
            <person name="Mao J.F."/>
        </authorList>
    </citation>
    <scope>NUCLEOTIDE SEQUENCE</scope>
    <source>
        <strain evidence="2">Huo1</strain>
        <tissue evidence="2">Leaf</tissue>
    </source>
</reference>
<dbReference type="PANTHER" id="PTHR23185">
    <property type="entry name" value="PROTEIN VIRILIZER HOMOLOG"/>
    <property type="match status" value="1"/>
</dbReference>
<feature type="compositionally biased region" description="Pro residues" evidence="1">
    <location>
        <begin position="2014"/>
        <end position="2027"/>
    </location>
</feature>
<dbReference type="PANTHER" id="PTHR23185:SF0">
    <property type="entry name" value="PROTEIN VIRILIZER HOMOLOG"/>
    <property type="match status" value="1"/>
</dbReference>
<feature type="compositionally biased region" description="Pro residues" evidence="1">
    <location>
        <begin position="2126"/>
        <end position="2138"/>
    </location>
</feature>
<feature type="region of interest" description="Disordered" evidence="1">
    <location>
        <begin position="2113"/>
        <end position="2144"/>
    </location>
</feature>
<dbReference type="EMBL" id="PNBA02000001">
    <property type="protein sequence ID" value="KAG6437199.1"/>
    <property type="molecule type" value="Genomic_DNA"/>
</dbReference>
<dbReference type="GO" id="GO:0003723">
    <property type="term" value="F:RNA binding"/>
    <property type="evidence" value="ECO:0007669"/>
    <property type="project" value="TreeGrafter"/>
</dbReference>
<dbReference type="InterPro" id="IPR026736">
    <property type="entry name" value="Virilizer"/>
</dbReference>
<gene>
    <name evidence="2" type="ORF">SASPL_102110</name>
</gene>
<keyword evidence="3" id="KW-1185">Reference proteome</keyword>
<feature type="region of interest" description="Disordered" evidence="1">
    <location>
        <begin position="1897"/>
        <end position="2058"/>
    </location>
</feature>
<dbReference type="GO" id="GO:0036396">
    <property type="term" value="C:RNA N6-methyladenosine methyltransferase complex"/>
    <property type="evidence" value="ECO:0007669"/>
    <property type="project" value="TreeGrafter"/>
</dbReference>
<organism evidence="2">
    <name type="scientific">Salvia splendens</name>
    <name type="common">Scarlet sage</name>
    <dbReference type="NCBI Taxonomy" id="180675"/>
    <lineage>
        <taxon>Eukaryota</taxon>
        <taxon>Viridiplantae</taxon>
        <taxon>Streptophyta</taxon>
        <taxon>Embryophyta</taxon>
        <taxon>Tracheophyta</taxon>
        <taxon>Spermatophyta</taxon>
        <taxon>Magnoliopsida</taxon>
        <taxon>eudicotyledons</taxon>
        <taxon>Gunneridae</taxon>
        <taxon>Pentapetalae</taxon>
        <taxon>asterids</taxon>
        <taxon>lamiids</taxon>
        <taxon>Lamiales</taxon>
        <taxon>Lamiaceae</taxon>
        <taxon>Nepetoideae</taxon>
        <taxon>Mentheae</taxon>
        <taxon>Salviinae</taxon>
        <taxon>Salvia</taxon>
        <taxon>Salvia subgen. Calosphace</taxon>
        <taxon>core Calosphace</taxon>
    </lineage>
</organism>
<dbReference type="Proteomes" id="UP000298416">
    <property type="component" value="Unassembled WGS sequence"/>
</dbReference>
<feature type="region of interest" description="Disordered" evidence="1">
    <location>
        <begin position="1597"/>
        <end position="1663"/>
    </location>
</feature>
<feature type="compositionally biased region" description="Low complexity" evidence="1">
    <location>
        <begin position="2115"/>
        <end position="2125"/>
    </location>
</feature>
<feature type="region of interest" description="Disordered" evidence="1">
    <location>
        <begin position="2188"/>
        <end position="2214"/>
    </location>
</feature>
<feature type="region of interest" description="Disordered" evidence="1">
    <location>
        <begin position="1728"/>
        <end position="1751"/>
    </location>
</feature>
<evidence type="ECO:0008006" key="4">
    <source>
        <dbReference type="Google" id="ProtNLM"/>
    </source>
</evidence>
<sequence>MGRSDPGVLYAHTFVHPHLDEYVDEVMLWLDSLFLVILLNAIASNFRGNNVDCFTYAVYWYANVIFSEPVIISACEFLEQNASSICPAVKLMGATSPPSFALEVFVQCEGEARFRRLCLPCLYSHSSSTVLEVEAVVTNHLVVRGSYRSLSMVIYGNTAEDLGQFNIGVDLDSSLTDTTSTVEGNLEDLPPAFHSTMLTMEELASPLKILSQAAVKSDIPLELRKFLLLVFRILDSQNVGLAAADNVISSLLSVTSTYRITGSSHNNIDQNQLGFDGVKSGGDTNQTLSDAEKELLDLYKMIENESRDPSAEASGDFLFLESEEGSTSKELTDTLQHRFDFCSSTHNVGYKYLSQDHITNFPLFLFHASSVPCNVPSEADFTSLFCLQNKNAILWSIMALLLCSTRESCFHFVNSGGMKQLVYILTHRIHNSTSLTLLLLGVIEQATMHSVGCEAFLGWWPREDENIPAGTSDGYNQILNLLLNNQRHDVASLATSVLQRIRFYEVACRYECAVLSVLRGMPTDGRVTNYTSDLLVIAKVQLKKLLNLMKLSGPVEDPSPMAAASRSLILGDAGSLAYKATNSLINLSSCRFLNCDIDSHLLSILKERGFLPLAAALLSSSLLRSETGDAMHLFLDIVLNVEAIILSLLFCRSGVDFLLRDQEVSLIVIQALRGIHGVQNGDFISLRYASVLLSRGFFVRPRDVGMIVEMQMRAVIAVDRLCKLTSNTEEFLWVLWDICRLSRSECGRQALLVLVNFPEAFKVLINALHSGKELEPVSPNTGVSPLNLAIFYSTAEILEVIVTDSTATSLTSWIDHAKEMHAALHSSSPGSNRKDAPARLLEWIDASVVYHKKGAIGLLRYAAVLASGGDVHMASDSVLASDMMDVDNVVGDSSTSSDGNIVDNLLGKRITEKDFPGVILRDTSIAQLTTAIRILAFISENSVAATALYNEGAVMVIHAIMINCKLMLERSSNIYDYLVDEGAEGNSTSDLLIERNREKSMFDLLIPSLVLLINLLQELQESKEQHRNTKLMNVLLQLHREVSPKLAACGAELYSSCPEVVLGFGAVCHLIASALACWPVYSWTPGLFRFVLDSLHATSLLALGPKETCSLLCLLNDLLPDESYWMWKNGMPILSPLRAMAVGTLLGPPKEKQVNWYLRPGNSEKLIAQLSPQLLKLGDIILHCAASISVIVQEVLRVFVIRIACLNIDYASQLVKPIVSWISHRLLEQSVLSDVDAYKVNRLLKFLAILLEHPNAKPLLLKEGGFQMLTEVLERCIGGANFDLKQFPGNINIAKYEFPVLSWCVPVFQCLSLISDGRTSLQYPGVHERSNPYCFTVEECSTFWIYILRFCMVLPVATELVTCLSAFKEMASSAEGRNALLSIVKHAMPSAVEDSENQIKHESNTSCGIIYATELKENPPLLCCWTALLKSIDSKDVPAAQVASAIYTLASGALGFCIDGESLNRERVSAIKFLFGVSEDSLEDFSEENLKQIEELISLLEAEASYKSASENHPMSHQIKEIASLLMLLMQKSSGTEEADAEIARRCTSLLTPPVPSRVHRFADRSMELIEDYGLDEFGTMFSWECPENMRNRMTQTGLSTKRKISSLEGPNRHGRGENSVVEAASQSTFSRGMVPVTTPPAPTRRDTFRQRKPNTSRPPSMHVDDYVARERNADGTNSSNVIAVPRIGSASGRPPSVHVDVFMARQRERQNVTGVAVNEVATLAKMTAPDDNLDGDKSSKPQQLKSDLEDDLQGIDIVFDAEEAEPDDKLPFPQPDDNLPQPASVIEPHSPHSIVEETESDVNESNQFSHLATPSVSNMDENTLSEYSSRMSASHPEMPLTRERSISSDKKFPEPDVSKGLPIRIPLHATEPPAVASTSGGAASIYMKVTSSAARFPPDSRMQPHLYSKPPLQQSGPGLQAFYDQKFPMNQPPLPLMPPPSTFSSVPSQNMLPGVGQSSSFVKSAPDVQTQGPQGYNNVQSDYMSEAGNSTSASKQNSKFGRTSHSSPAGSTRPPPPLPPTPPPYSGNPSMINSTSQSPQYFQPDMQQNSGAPLINLPASHSMLNSYPPPSMQPLLFRPGSMPVNLYVNNLVQQHGDNMANVSHNLTISVPSAQSIPTPTQLQPLQPPQIPRPPPHLRPSVASSPQSELAVPMLHGSLQIPAHPSQMLQQQQQQQLQLSPGQVYYQAQQQETTQAPQQHQRVLQQPGETSQQLDSGMSLQEFFKSPEAIQSLLSDRDKLCQLLEQHPKLMQMLQERLGPL</sequence>
<feature type="compositionally biased region" description="Polar residues" evidence="1">
    <location>
        <begin position="2202"/>
        <end position="2214"/>
    </location>
</feature>
<proteinExistence type="predicted"/>
<feature type="compositionally biased region" description="Low complexity" evidence="1">
    <location>
        <begin position="2188"/>
        <end position="2201"/>
    </location>
</feature>
<feature type="compositionally biased region" description="Polar residues" evidence="1">
    <location>
        <begin position="2032"/>
        <end position="2052"/>
    </location>
</feature>
<comment type="caution">
    <text evidence="2">The sequence shown here is derived from an EMBL/GenBank/DDBJ whole genome shotgun (WGS) entry which is preliminary data.</text>
</comment>
<feature type="region of interest" description="Disordered" evidence="1">
    <location>
        <begin position="1766"/>
        <end position="1788"/>
    </location>
</feature>
<protein>
    <recommendedName>
        <fullName evidence="4">Virilizer</fullName>
    </recommendedName>
</protein>
<feature type="region of interest" description="Disordered" evidence="1">
    <location>
        <begin position="1831"/>
        <end position="1860"/>
    </location>
</feature>
<evidence type="ECO:0000313" key="3">
    <source>
        <dbReference type="Proteomes" id="UP000298416"/>
    </source>
</evidence>